<evidence type="ECO:0000313" key="3">
    <source>
        <dbReference type="Proteomes" id="UP000478052"/>
    </source>
</evidence>
<feature type="transmembrane region" description="Helical" evidence="1">
    <location>
        <begin position="12"/>
        <end position="40"/>
    </location>
</feature>
<gene>
    <name evidence="2" type="ORF">FWK35_00029274</name>
</gene>
<keyword evidence="1" id="KW-0472">Membrane</keyword>
<keyword evidence="3" id="KW-1185">Reference proteome</keyword>
<dbReference type="Proteomes" id="UP000478052">
    <property type="component" value="Unassembled WGS sequence"/>
</dbReference>
<reference evidence="2 3" key="1">
    <citation type="submission" date="2019-08" db="EMBL/GenBank/DDBJ databases">
        <title>Whole genome of Aphis craccivora.</title>
        <authorList>
            <person name="Voronova N.V."/>
            <person name="Shulinski R.S."/>
            <person name="Bandarenka Y.V."/>
            <person name="Zhorov D.G."/>
            <person name="Warner D."/>
        </authorList>
    </citation>
    <scope>NUCLEOTIDE SEQUENCE [LARGE SCALE GENOMIC DNA]</scope>
    <source>
        <strain evidence="2">180601</strain>
        <tissue evidence="2">Whole Body</tissue>
    </source>
</reference>
<dbReference type="EMBL" id="VUJU01011629">
    <property type="protein sequence ID" value="KAF0710521.1"/>
    <property type="molecule type" value="Genomic_DNA"/>
</dbReference>
<accession>A0A6G0VVH9</accession>
<name>A0A6G0VVH9_APHCR</name>
<dbReference type="Gene3D" id="1.10.10.60">
    <property type="entry name" value="Homeodomain-like"/>
    <property type="match status" value="1"/>
</dbReference>
<protein>
    <submittedName>
        <fullName evidence="2">HTH psq-type domain-containing protein</fullName>
    </submittedName>
</protein>
<keyword evidence="1" id="KW-0812">Transmembrane</keyword>
<proteinExistence type="predicted"/>
<feature type="non-terminal residue" evidence="2">
    <location>
        <position position="610"/>
    </location>
</feature>
<comment type="caution">
    <text evidence="2">The sequence shown here is derived from an EMBL/GenBank/DDBJ whole genome shotgun (WGS) entry which is preliminary data.</text>
</comment>
<evidence type="ECO:0000256" key="1">
    <source>
        <dbReference type="SAM" id="Phobius"/>
    </source>
</evidence>
<organism evidence="2 3">
    <name type="scientific">Aphis craccivora</name>
    <name type="common">Cowpea aphid</name>
    <dbReference type="NCBI Taxonomy" id="307492"/>
    <lineage>
        <taxon>Eukaryota</taxon>
        <taxon>Metazoa</taxon>
        <taxon>Ecdysozoa</taxon>
        <taxon>Arthropoda</taxon>
        <taxon>Hexapoda</taxon>
        <taxon>Insecta</taxon>
        <taxon>Pterygota</taxon>
        <taxon>Neoptera</taxon>
        <taxon>Paraneoptera</taxon>
        <taxon>Hemiptera</taxon>
        <taxon>Sternorrhyncha</taxon>
        <taxon>Aphidomorpha</taxon>
        <taxon>Aphidoidea</taxon>
        <taxon>Aphididae</taxon>
        <taxon>Aphidini</taxon>
        <taxon>Aphis</taxon>
        <taxon>Aphis</taxon>
    </lineage>
</organism>
<keyword evidence="1" id="KW-1133">Transmembrane helix</keyword>
<dbReference type="OrthoDB" id="10388196at2759"/>
<evidence type="ECO:0000313" key="2">
    <source>
        <dbReference type="EMBL" id="KAF0710521.1"/>
    </source>
</evidence>
<sequence>MLLLDLVRLAIFFFLNVTVKSVVALVVTVCVFGSFFDFAISRKLVDRIARNFHQTMSSNSMQEALKALSFCTHSVSQAARVFKIPETTLREYTARNNIKAKRRYVKTSENKELQEAIDLVLNKKVPVNTVSRTKDVPKTTLRKVLEKLCIKGKVVTKTAEKKRRYQLDGVNLTAESLSRAADTDIDFEMINPELVDTDIDSEVVDPELVDTDTDSEVVDPELVDTDIDSKVVDPELVDTVRPTIAKIPRCKSEGHTEKGGSSRSVRVLPQILQTIAIVSTTPRRNIYSLAAEGSPQKPLNYVKNNTVPTMNRSSNLQTRHPWPKYQCGTVPVMALYFLLSFYLFFHRFLRSCVLAVAETDDSIGCMNPTSPLRLSHMTSDEDDVETVHCRRRRRDICDRDVYSISQRLTKYCPFCNFNTDNNKMVRHIGIKHPNKIRKPLNASLAAIIVKVYGSESRRSITFVSMSVVRQQVGAYWDEASFRRIAFRLCIMGRMRVYGGSWDLPEAPEIPNPFRNYIVDDEPPSPRPATPVTPIVCLTPTSAEPPKNAEACSSVKKVRKGLQDEGLQEQLPSNYPLLQMHLASLELSHTKHSPAVSNYMANIARVLYYVD</sequence>
<dbReference type="AlphaFoldDB" id="A0A6G0VVH9"/>